<organism evidence="1 2">
    <name type="scientific">Brachionus plicatilis</name>
    <name type="common">Marine rotifer</name>
    <name type="synonym">Brachionus muelleri</name>
    <dbReference type="NCBI Taxonomy" id="10195"/>
    <lineage>
        <taxon>Eukaryota</taxon>
        <taxon>Metazoa</taxon>
        <taxon>Spiralia</taxon>
        <taxon>Gnathifera</taxon>
        <taxon>Rotifera</taxon>
        <taxon>Eurotatoria</taxon>
        <taxon>Monogononta</taxon>
        <taxon>Pseudotrocha</taxon>
        <taxon>Ploima</taxon>
        <taxon>Brachionidae</taxon>
        <taxon>Brachionus</taxon>
    </lineage>
</organism>
<dbReference type="Proteomes" id="UP000276133">
    <property type="component" value="Unassembled WGS sequence"/>
</dbReference>
<sequence>MKQISDFEEFKLFLQEHSRIDHIILKFDNDHDHDQIWFKLFTKPENMNCSPNVRSNFLINH</sequence>
<accession>A0A3M7QT79</accession>
<comment type="caution">
    <text evidence="1">The sequence shown here is derived from an EMBL/GenBank/DDBJ whole genome shotgun (WGS) entry which is preliminary data.</text>
</comment>
<evidence type="ECO:0000313" key="1">
    <source>
        <dbReference type="EMBL" id="RNA14596.1"/>
    </source>
</evidence>
<protein>
    <submittedName>
        <fullName evidence="1">Uncharacterized protein</fullName>
    </submittedName>
</protein>
<keyword evidence="2" id="KW-1185">Reference proteome</keyword>
<gene>
    <name evidence="1" type="ORF">BpHYR1_005679</name>
</gene>
<dbReference type="AlphaFoldDB" id="A0A3M7QT79"/>
<proteinExistence type="predicted"/>
<name>A0A3M7QT79_BRAPC</name>
<evidence type="ECO:0000313" key="2">
    <source>
        <dbReference type="Proteomes" id="UP000276133"/>
    </source>
</evidence>
<dbReference type="EMBL" id="REGN01005155">
    <property type="protein sequence ID" value="RNA14596.1"/>
    <property type="molecule type" value="Genomic_DNA"/>
</dbReference>
<reference evidence="1 2" key="1">
    <citation type="journal article" date="2018" name="Sci. Rep.">
        <title>Genomic signatures of local adaptation to the degree of environmental predictability in rotifers.</title>
        <authorList>
            <person name="Franch-Gras L."/>
            <person name="Hahn C."/>
            <person name="Garcia-Roger E.M."/>
            <person name="Carmona M.J."/>
            <person name="Serra M."/>
            <person name="Gomez A."/>
        </authorList>
    </citation>
    <scope>NUCLEOTIDE SEQUENCE [LARGE SCALE GENOMIC DNA]</scope>
    <source>
        <strain evidence="1">HYR1</strain>
    </source>
</reference>